<gene>
    <name evidence="2" type="ORF">CR201_G0033502</name>
</gene>
<evidence type="ECO:0000256" key="1">
    <source>
        <dbReference type="SAM" id="Phobius"/>
    </source>
</evidence>
<evidence type="ECO:0000313" key="2">
    <source>
        <dbReference type="EMBL" id="PNJ34190.1"/>
    </source>
</evidence>
<keyword evidence="1" id="KW-0472">Membrane</keyword>
<keyword evidence="1" id="KW-1133">Transmembrane helix</keyword>
<reference evidence="2" key="1">
    <citation type="submission" date="2017-12" db="EMBL/GenBank/DDBJ databases">
        <title>High-resolution comparative analysis of great ape genomes.</title>
        <authorList>
            <person name="Pollen A."/>
            <person name="Hastie A."/>
            <person name="Hormozdiari F."/>
            <person name="Dougherty M."/>
            <person name="Liu R."/>
            <person name="Chaisson M."/>
            <person name="Hoppe E."/>
            <person name="Hill C."/>
            <person name="Pang A."/>
            <person name="Hillier L."/>
            <person name="Baker C."/>
            <person name="Armstrong J."/>
            <person name="Shendure J."/>
            <person name="Paten B."/>
            <person name="Wilson R."/>
            <person name="Chao H."/>
            <person name="Schneider V."/>
            <person name="Ventura M."/>
            <person name="Kronenberg Z."/>
            <person name="Murali S."/>
            <person name="Gordon D."/>
            <person name="Cantsilieris S."/>
            <person name="Munson K."/>
            <person name="Nelson B."/>
            <person name="Raja A."/>
            <person name="Underwood J."/>
            <person name="Diekhans M."/>
            <person name="Fiddes I."/>
            <person name="Haussler D."/>
            <person name="Eichler E."/>
        </authorList>
    </citation>
    <scope>NUCLEOTIDE SEQUENCE [LARGE SCALE GENOMIC DNA]</scope>
    <source>
        <strain evidence="2">Susie</strain>
    </source>
</reference>
<dbReference type="EMBL" id="NDHI03003489">
    <property type="protein sequence ID" value="PNJ34190.1"/>
    <property type="molecule type" value="Genomic_DNA"/>
</dbReference>
<feature type="transmembrane region" description="Helical" evidence="1">
    <location>
        <begin position="12"/>
        <end position="31"/>
    </location>
</feature>
<accession>A0A2J8TMC1</accession>
<dbReference type="AlphaFoldDB" id="A0A2J8TMC1"/>
<keyword evidence="1" id="KW-0812">Transmembrane</keyword>
<comment type="caution">
    <text evidence="2">The sequence shown here is derived from an EMBL/GenBank/DDBJ whole genome shotgun (WGS) entry which is preliminary data.</text>
</comment>
<protein>
    <submittedName>
        <fullName evidence="2">SLC13A2 isoform 4</fullName>
    </submittedName>
</protein>
<organism evidence="2">
    <name type="scientific">Pongo abelii</name>
    <name type="common">Sumatran orangutan</name>
    <name type="synonym">Pongo pygmaeus abelii</name>
    <dbReference type="NCBI Taxonomy" id="9601"/>
    <lineage>
        <taxon>Eukaryota</taxon>
        <taxon>Metazoa</taxon>
        <taxon>Chordata</taxon>
        <taxon>Craniata</taxon>
        <taxon>Vertebrata</taxon>
        <taxon>Euteleostomi</taxon>
        <taxon>Mammalia</taxon>
        <taxon>Eutheria</taxon>
        <taxon>Euarchontoglires</taxon>
        <taxon>Primates</taxon>
        <taxon>Haplorrhini</taxon>
        <taxon>Catarrhini</taxon>
        <taxon>Hominidae</taxon>
        <taxon>Pongo</taxon>
    </lineage>
</organism>
<name>A0A2J8TMC1_PONAB</name>
<proteinExistence type="predicted"/>
<sequence>MTTCWQALWAYRSYLIVFFVPILLLPLPILVPSKL</sequence>